<keyword evidence="1" id="KW-0472">Membrane</keyword>
<protein>
    <submittedName>
        <fullName evidence="2">Uncharacterized protein</fullName>
    </submittedName>
</protein>
<evidence type="ECO:0000256" key="1">
    <source>
        <dbReference type="SAM" id="Phobius"/>
    </source>
</evidence>
<gene>
    <name evidence="2" type="ORF">METZ01_LOCUS307389</name>
</gene>
<reference evidence="2" key="1">
    <citation type="submission" date="2018-05" db="EMBL/GenBank/DDBJ databases">
        <authorList>
            <person name="Lanie J.A."/>
            <person name="Ng W.-L."/>
            <person name="Kazmierczak K.M."/>
            <person name="Andrzejewski T.M."/>
            <person name="Davidsen T.M."/>
            <person name="Wayne K.J."/>
            <person name="Tettelin H."/>
            <person name="Glass J.I."/>
            <person name="Rusch D."/>
            <person name="Podicherti R."/>
            <person name="Tsui H.-C.T."/>
            <person name="Winkler M.E."/>
        </authorList>
    </citation>
    <scope>NUCLEOTIDE SEQUENCE</scope>
</reference>
<proteinExistence type="predicted"/>
<keyword evidence="1" id="KW-0812">Transmembrane</keyword>
<name>A0A382N2K8_9ZZZZ</name>
<dbReference type="AlphaFoldDB" id="A0A382N2K8"/>
<keyword evidence="1" id="KW-1133">Transmembrane helix</keyword>
<evidence type="ECO:0000313" key="2">
    <source>
        <dbReference type="EMBL" id="SVC54535.1"/>
    </source>
</evidence>
<feature type="non-terminal residue" evidence="2">
    <location>
        <position position="135"/>
    </location>
</feature>
<accession>A0A382N2K8</accession>
<feature type="transmembrane region" description="Helical" evidence="1">
    <location>
        <begin position="15"/>
        <end position="37"/>
    </location>
</feature>
<sequence length="135" mass="15737">MVDENFSTKKNSAKLFVLSLTTVVVFFICLEVSLRVLGYQPHIYFQNIQLPYWISRVDPIFLNDYKHRLKTLGKVNQDLYAYRPDPIFGNLLKPNYKREITGYSSIFPVDNMPQWTLISGEDGFRVGSHEEQAKN</sequence>
<organism evidence="2">
    <name type="scientific">marine metagenome</name>
    <dbReference type="NCBI Taxonomy" id="408172"/>
    <lineage>
        <taxon>unclassified sequences</taxon>
        <taxon>metagenomes</taxon>
        <taxon>ecological metagenomes</taxon>
    </lineage>
</organism>
<dbReference type="EMBL" id="UINC01097105">
    <property type="protein sequence ID" value="SVC54535.1"/>
    <property type="molecule type" value="Genomic_DNA"/>
</dbReference>